<protein>
    <submittedName>
        <fullName evidence="2">Unannotated protein</fullName>
    </submittedName>
</protein>
<dbReference type="InterPro" id="IPR036412">
    <property type="entry name" value="HAD-like_sf"/>
</dbReference>
<dbReference type="AlphaFoldDB" id="A0A6J7IKC0"/>
<dbReference type="EMBL" id="CAFBMK010000165">
    <property type="protein sequence ID" value="CAB4931231.1"/>
    <property type="molecule type" value="Genomic_DNA"/>
</dbReference>
<dbReference type="InterPro" id="IPR005519">
    <property type="entry name" value="Acid_phosphat_B-like"/>
</dbReference>
<keyword evidence="1" id="KW-0732">Signal</keyword>
<evidence type="ECO:0000256" key="1">
    <source>
        <dbReference type="ARBA" id="ARBA00022729"/>
    </source>
</evidence>
<evidence type="ECO:0000313" key="2">
    <source>
        <dbReference type="EMBL" id="CAB4931231.1"/>
    </source>
</evidence>
<dbReference type="Pfam" id="PF03767">
    <property type="entry name" value="Acid_phosphat_B"/>
    <property type="match status" value="1"/>
</dbReference>
<accession>A0A6J7IKC0</accession>
<name>A0A6J7IKC0_9ZZZZ</name>
<proteinExistence type="predicted"/>
<sequence length="185" mass="19252">MLRGRARVAARAARRAQAAVTPAVARPAASDCRGAIRPAVVFDIDETLLSNYIGVPGSDPESGSVGQFPGALSGTGTRMPGVSDAYELAKRRGFAIFLITARPAPLPGLRETTLRNLAAAGYTGYAGVALKEDPARSSATYKAAERAAIEARGFTIVANVGDQESDLAGGRAERAFKLPNPFYTG</sequence>
<dbReference type="Gene3D" id="3.40.50.1000">
    <property type="entry name" value="HAD superfamily/HAD-like"/>
    <property type="match status" value="1"/>
</dbReference>
<dbReference type="SUPFAM" id="SSF56784">
    <property type="entry name" value="HAD-like"/>
    <property type="match status" value="1"/>
</dbReference>
<gene>
    <name evidence="2" type="ORF">UFOPK3564_02386</name>
</gene>
<dbReference type="PANTHER" id="PTHR31284:SF10">
    <property type="entry name" value="ACID PHOSPHATASE-LIKE PROTEIN"/>
    <property type="match status" value="1"/>
</dbReference>
<organism evidence="2">
    <name type="scientific">freshwater metagenome</name>
    <dbReference type="NCBI Taxonomy" id="449393"/>
    <lineage>
        <taxon>unclassified sequences</taxon>
        <taxon>metagenomes</taxon>
        <taxon>ecological metagenomes</taxon>
    </lineage>
</organism>
<dbReference type="InterPro" id="IPR023214">
    <property type="entry name" value="HAD_sf"/>
</dbReference>
<dbReference type="PANTHER" id="PTHR31284">
    <property type="entry name" value="ACID PHOSPHATASE-LIKE PROTEIN"/>
    <property type="match status" value="1"/>
</dbReference>
<reference evidence="2" key="1">
    <citation type="submission" date="2020-05" db="EMBL/GenBank/DDBJ databases">
        <authorList>
            <person name="Chiriac C."/>
            <person name="Salcher M."/>
            <person name="Ghai R."/>
            <person name="Kavagutti S V."/>
        </authorList>
    </citation>
    <scope>NUCLEOTIDE SEQUENCE</scope>
</reference>